<dbReference type="EMBL" id="GGEC01082249">
    <property type="protein sequence ID" value="MBX62733.1"/>
    <property type="molecule type" value="Transcribed_RNA"/>
</dbReference>
<dbReference type="AlphaFoldDB" id="A0A2P2Q6W5"/>
<evidence type="ECO:0000313" key="1">
    <source>
        <dbReference type="EMBL" id="MBX62733.1"/>
    </source>
</evidence>
<proteinExistence type="predicted"/>
<sequence>MRSRCLVRCMEIPLKWKILPCYIK</sequence>
<name>A0A2P2Q6W5_RHIMU</name>
<protein>
    <submittedName>
        <fullName evidence="1">Uncharacterized protein</fullName>
    </submittedName>
</protein>
<organism evidence="1">
    <name type="scientific">Rhizophora mucronata</name>
    <name type="common">Asiatic mangrove</name>
    <dbReference type="NCBI Taxonomy" id="61149"/>
    <lineage>
        <taxon>Eukaryota</taxon>
        <taxon>Viridiplantae</taxon>
        <taxon>Streptophyta</taxon>
        <taxon>Embryophyta</taxon>
        <taxon>Tracheophyta</taxon>
        <taxon>Spermatophyta</taxon>
        <taxon>Magnoliopsida</taxon>
        <taxon>eudicotyledons</taxon>
        <taxon>Gunneridae</taxon>
        <taxon>Pentapetalae</taxon>
        <taxon>rosids</taxon>
        <taxon>fabids</taxon>
        <taxon>Malpighiales</taxon>
        <taxon>Rhizophoraceae</taxon>
        <taxon>Rhizophora</taxon>
    </lineage>
</organism>
<accession>A0A2P2Q6W5</accession>
<reference evidence="1" key="1">
    <citation type="submission" date="2018-02" db="EMBL/GenBank/DDBJ databases">
        <title>Rhizophora mucronata_Transcriptome.</title>
        <authorList>
            <person name="Meera S.P."/>
            <person name="Sreeshan A."/>
            <person name="Augustine A."/>
        </authorList>
    </citation>
    <scope>NUCLEOTIDE SEQUENCE</scope>
    <source>
        <tissue evidence="1">Leaf</tissue>
    </source>
</reference>